<dbReference type="Proteomes" id="UP000078397">
    <property type="component" value="Unassembled WGS sequence"/>
</dbReference>
<dbReference type="GeneID" id="28846788"/>
<evidence type="ECO:0000313" key="2">
    <source>
        <dbReference type="Proteomes" id="UP000078397"/>
    </source>
</evidence>
<comment type="caution">
    <text evidence="1">The sequence shown here is derived from an EMBL/GenBank/DDBJ whole genome shotgun (WGS) entry which is preliminary data.</text>
</comment>
<dbReference type="AlphaFoldDB" id="A0A179G0N8"/>
<reference evidence="1 2" key="1">
    <citation type="journal article" date="2016" name="PLoS Pathog.">
        <title>Biosynthesis of antibiotic leucinostatins in bio-control fungus Purpureocillium lilacinum and their inhibition on phytophthora revealed by genome mining.</title>
        <authorList>
            <person name="Wang G."/>
            <person name="Liu Z."/>
            <person name="Lin R."/>
            <person name="Li E."/>
            <person name="Mao Z."/>
            <person name="Ling J."/>
            <person name="Yang Y."/>
            <person name="Yin W.B."/>
            <person name="Xie B."/>
        </authorList>
    </citation>
    <scope>NUCLEOTIDE SEQUENCE [LARGE SCALE GENOMIC DNA]</scope>
    <source>
        <strain evidence="1">170</strain>
    </source>
</reference>
<gene>
    <name evidence="1" type="ORF">VFPPC_03274</name>
</gene>
<name>A0A179G0N8_METCM</name>
<dbReference type="KEGG" id="pchm:VFPPC_03274"/>
<dbReference type="RefSeq" id="XP_018147420.2">
    <property type="nucleotide sequence ID" value="XM_018282794.2"/>
</dbReference>
<dbReference type="EMBL" id="LSBJ02000002">
    <property type="protein sequence ID" value="OAQ70883.2"/>
    <property type="molecule type" value="Genomic_DNA"/>
</dbReference>
<protein>
    <submittedName>
        <fullName evidence="1">Uncharacterized protein</fullName>
    </submittedName>
</protein>
<accession>A0A179G0N8</accession>
<keyword evidence="2" id="KW-1185">Reference proteome</keyword>
<sequence>MPVGVTNSLVKLSRCVRFEATAHVHGPQGGASAQPAVSIEWKQGEKPEPMARFIQLNIGAVHFGRAYQGENGQFFVEAEL</sequence>
<proteinExistence type="predicted"/>
<evidence type="ECO:0000313" key="1">
    <source>
        <dbReference type="EMBL" id="OAQ70883.2"/>
    </source>
</evidence>
<organism evidence="1 2">
    <name type="scientific">Pochonia chlamydosporia 170</name>
    <dbReference type="NCBI Taxonomy" id="1380566"/>
    <lineage>
        <taxon>Eukaryota</taxon>
        <taxon>Fungi</taxon>
        <taxon>Dikarya</taxon>
        <taxon>Ascomycota</taxon>
        <taxon>Pezizomycotina</taxon>
        <taxon>Sordariomycetes</taxon>
        <taxon>Hypocreomycetidae</taxon>
        <taxon>Hypocreales</taxon>
        <taxon>Clavicipitaceae</taxon>
        <taxon>Pochonia</taxon>
    </lineage>
</organism>